<gene>
    <name evidence="1" type="ORF">I6U48_23660</name>
</gene>
<dbReference type="AlphaFoldDB" id="A0A949U1X8"/>
<name>A0A949U1X8_9CLOT</name>
<reference evidence="1" key="1">
    <citation type="submission" date="2020-12" db="EMBL/GenBank/DDBJ databases">
        <title>Clostridium thailandense sp. nov., a novel acetogenic bacterium isolated from peat land soil in Thailand.</title>
        <authorList>
            <person name="Chaikitkaew S."/>
            <person name="Birkeland N.K."/>
        </authorList>
    </citation>
    <scope>NUCLEOTIDE SEQUENCE</scope>
    <source>
        <strain evidence="1">PL3</strain>
    </source>
</reference>
<evidence type="ECO:0000313" key="1">
    <source>
        <dbReference type="EMBL" id="MBV7275896.1"/>
    </source>
</evidence>
<dbReference type="EMBL" id="JAEEGC010000139">
    <property type="protein sequence ID" value="MBV7275896.1"/>
    <property type="molecule type" value="Genomic_DNA"/>
</dbReference>
<protein>
    <recommendedName>
        <fullName evidence="3">DUF523 domain-containing protein</fullName>
    </recommendedName>
</protein>
<keyword evidence="2" id="KW-1185">Reference proteome</keyword>
<evidence type="ECO:0000313" key="2">
    <source>
        <dbReference type="Proteomes" id="UP000694308"/>
    </source>
</evidence>
<accession>A0A949U1X8</accession>
<dbReference type="Proteomes" id="UP000694308">
    <property type="component" value="Unassembled WGS sequence"/>
</dbReference>
<dbReference type="RefSeq" id="WP_218322944.1">
    <property type="nucleotide sequence ID" value="NZ_JAEEGC010000139.1"/>
</dbReference>
<proteinExistence type="predicted"/>
<organism evidence="1 2">
    <name type="scientific">Clostridium thailandense</name>
    <dbReference type="NCBI Taxonomy" id="2794346"/>
    <lineage>
        <taxon>Bacteria</taxon>
        <taxon>Bacillati</taxon>
        <taxon>Bacillota</taxon>
        <taxon>Clostridia</taxon>
        <taxon>Eubacteriales</taxon>
        <taxon>Clostridiaceae</taxon>
        <taxon>Clostridium</taxon>
    </lineage>
</organism>
<sequence length="68" mass="7509">MGIIGINRSPSCGVDITSKNDQEVAGEGVFIEILRKKLEKNISIDMVGIKVLEIEKALIDIQRLINTK</sequence>
<comment type="caution">
    <text evidence="1">The sequence shown here is derived from an EMBL/GenBank/DDBJ whole genome shotgun (WGS) entry which is preliminary data.</text>
</comment>
<evidence type="ECO:0008006" key="3">
    <source>
        <dbReference type="Google" id="ProtNLM"/>
    </source>
</evidence>